<dbReference type="GO" id="GO:0005524">
    <property type="term" value="F:ATP binding"/>
    <property type="evidence" value="ECO:0007669"/>
    <property type="project" value="UniProtKB-KW"/>
</dbReference>
<evidence type="ECO:0000259" key="11">
    <source>
        <dbReference type="PROSITE" id="PS50893"/>
    </source>
</evidence>
<keyword evidence="7 10" id="KW-1133">Transmembrane helix</keyword>
<feature type="transmembrane region" description="Helical" evidence="10">
    <location>
        <begin position="771"/>
        <end position="789"/>
    </location>
</feature>
<gene>
    <name evidence="12" type="ORF">WR25_08677</name>
</gene>
<feature type="transmembrane region" description="Helical" evidence="10">
    <location>
        <begin position="1716"/>
        <end position="1738"/>
    </location>
</feature>
<dbReference type="InterPro" id="IPR003439">
    <property type="entry name" value="ABC_transporter-like_ATP-bd"/>
</dbReference>
<dbReference type="Pfam" id="PF00005">
    <property type="entry name" value="ABC_tran"/>
    <property type="match status" value="2"/>
</dbReference>
<dbReference type="Gene3D" id="3.40.50.300">
    <property type="entry name" value="P-loop containing nucleotide triphosphate hydrolases"/>
    <property type="match status" value="2"/>
</dbReference>
<feature type="transmembrane region" description="Helical" evidence="10">
    <location>
        <begin position="80"/>
        <end position="99"/>
    </location>
</feature>
<proteinExistence type="inferred from homology"/>
<dbReference type="Pfam" id="PF12698">
    <property type="entry name" value="ABC2_membrane_3"/>
    <property type="match status" value="1"/>
</dbReference>
<evidence type="ECO:0000256" key="10">
    <source>
        <dbReference type="SAM" id="Phobius"/>
    </source>
</evidence>
<evidence type="ECO:0000256" key="2">
    <source>
        <dbReference type="ARBA" id="ARBA00008869"/>
    </source>
</evidence>
<comment type="subcellular location">
    <subcellularLocation>
        <location evidence="1">Membrane</location>
        <topology evidence="1">Multi-pass membrane protein</topology>
    </subcellularLocation>
</comment>
<keyword evidence="5" id="KW-0547">Nucleotide-binding</keyword>
<dbReference type="GO" id="GO:0016887">
    <property type="term" value="F:ATP hydrolysis activity"/>
    <property type="evidence" value="ECO:0007669"/>
    <property type="project" value="InterPro"/>
</dbReference>
<dbReference type="GO" id="GO:0016020">
    <property type="term" value="C:membrane"/>
    <property type="evidence" value="ECO:0007669"/>
    <property type="project" value="UniProtKB-SubCell"/>
</dbReference>
<protein>
    <recommendedName>
        <fullName evidence="11">ABC transporter domain-containing protein</fullName>
    </recommendedName>
</protein>
<accession>A0A2A2LB17</accession>
<dbReference type="SUPFAM" id="SSF52540">
    <property type="entry name" value="P-loop containing nucleoside triphosphate hydrolases"/>
    <property type="match status" value="2"/>
</dbReference>
<feature type="transmembrane region" description="Helical" evidence="10">
    <location>
        <begin position="742"/>
        <end position="765"/>
    </location>
</feature>
<keyword evidence="3" id="KW-0813">Transport</keyword>
<dbReference type="FunFam" id="3.40.50.300:FF:000335">
    <property type="entry name" value="ATP binding cassette subfamily A member 5"/>
    <property type="match status" value="1"/>
</dbReference>
<dbReference type="Proteomes" id="UP000218231">
    <property type="component" value="Unassembled WGS sequence"/>
</dbReference>
<dbReference type="InterPro" id="IPR003593">
    <property type="entry name" value="AAA+_ATPase"/>
</dbReference>
<feature type="transmembrane region" description="Helical" evidence="10">
    <location>
        <begin position="1591"/>
        <end position="1611"/>
    </location>
</feature>
<sequence>MGHKKAKSRSDDGTSKGATSLRNRKKKSMPDNSSESSNLIPESEKDQATSHRITRVKPTFWRQFRWLLWKNILVKRRQKVWLTIEVFGPITFFIILALIRTKDFTVIFPQCHYDSKALPSAGLLPFMHSMLCSISNECKLSPSTGDEMRYINNATGKEDESLMVEFFHYSTLQLKWIGKHPRQFRRLMTEFTDFINITAELNMINFVMPKQFSQLFLNSSRAAHRSASSLKLSPDLATKLLSASPQPEFFNQISHINYNTMNMMFGSSDETLPMMCSRSLFEKSLSFPDGIEISNQELNKFCKIRVTDWINVVMKLQRDANNQAGMLLLNGASISYSYLATKLLNLMRLQEQPLFRGIQKWSNIGMENIYDHILGGVNGKDLFMSDFIPRDDGDKGKIGTPYDHLKNRLIEYIKQVVPGDDGGNNKACLNVQIQYQNCASVDSYFMRHLKPMIQGYILVTPDVPATRELVDLLNEPFRQFAYLKELLLEYPGKATDFQKALHQSQLSKAAENLLIFLDSTDILSQQSISWFSQLRSFLEHAFSDISDPSSFGNLTMTAVEQMAPYLDCMSLDRFRFVSTAHEMEETAVCLQQYNLYYSGLVFDFDNSDGEKFSMNTTYQIRHVTQMVDSTMDMEDHPRLVFDRNSPFYGLRYLTYGFSFLQEAVDRAIIQLITGAKPDLGVYVQQEPFPSSIKDVFAVENFLGFYVLMSFIVPGMMLVKNIVHEKEMKLKYGHILQYTDYSLLMTLYVLYMFSWISFSSFLTTFYNNANHAGIASCFCTFTFGYPYHFARKHRSPFYIKLSLMLPSSCLGFGSTLISKANEIDEARWDKLHKIYHQDFEFGITDIFTSLICQTVFFAIGSWYMSNIFPGEYNVGRKWYFPFTLSYWFPKSQDEENYKIFEDRDESPTNDFFEPEPIGQKMTVQVSGLSKIYPSGAKALENLDLKLYESSITSLLGHNGAGKTTTMSILCGFYKPSSGTAAVYGNDIRTDMHSIRDDLGFCPQHNILFTHLTVAEQLKFFAIIKGVQDVDVDHQVDQILESVGLTDKRDAQAGALSGGMKRRLSIGIAMIGGSKFVILDEPSAGVDVTARKDIWTLLQRNKIGRTILLSTHHMDEADILSDRIAILSGGKLVYLGSSVFLKNRFGRNLNLAICKNERSANYSRAIREVLSQSILPARLYDENDEELVLQIPINSKSEVMEKFFIWLDSRCKQLKLGDYGISAPKLNDIFIRLAPQYESQVKNGENLEIKPSSRLTGWPLFWSHFFALLSCRFTMSRRNIFHIFSQIIVPIGTILWCETYISVMHLAGAPPEGLTAAQNNLPLVRSLFGNSTDIYVSLWDRNQLSMSYRLAENLIKPPGIGVRCIDEQLLRLGGFSLGHTSLRAEPMDLPAEKKGWRYLKQLLKSSAEILQINFDEDSNMTNSDDSFTSGIDLNTLIDALLEKMEAKENIKIWFNNKIWPAIAIQNNEITNALLRTISSEDSSKIGIFTYNNPMNVTVKDALDATAIQKIVTMRMFVLISTLCMIPAAFIQIIIDDRVSESLHLQIISGLKKKTYWIAQFTYDMGVYTMSIMALMLIYFSFDVKDCTYNIPTFSAYLTLFLTYGIAAILYAYVLQRFFSISVLAVIVIYAFMFFFGIILTATTIILEIYMKTDVSLYPINQFTSRAFQIFPQYCLGMAFIRGAVNYHVYDVGKSYLKDLHRTDLYDDLPLPHVLEWEILGMYLTTQIVHICVAFTLLVLLESNAGSGLKRKWEMLTTRKLLTRERRPISTNHCEQPSLIVDEDDVDVIKEQKKVNRLEAKMNETGMSPILMVKDLAKAYDEKKLAVKGVSFAVGEGECFGLLGLNGAGKTTCFGMLTGKISPGTGSVYIDGCSVTSDNSPALSQIGYCPQFDALNMKLTAKENMIFYANIRGFLPDEVEPLITQLLVSLNLNTYANTITSELSGGNRRKLSVAIALISQPKILLLDEASAGMDPGSQQFLWKVIEQLRRNGKTIVITSHSMEECEALCTRIAIMDQGKIRCIGSKQHLKNKFGEGYSLTVKLRNLPDVQHAADYLSSKIDGIQLIHCCNVKQKWAIEDFALSQATLEDVFHTLAETSKQYAFSFRIF</sequence>
<dbReference type="GO" id="GO:0140359">
    <property type="term" value="F:ABC-type transporter activity"/>
    <property type="evidence" value="ECO:0007669"/>
    <property type="project" value="InterPro"/>
</dbReference>
<comment type="similarity">
    <text evidence="2">Belongs to the ABC transporter superfamily. ABCA family.</text>
</comment>
<feature type="transmembrane region" description="Helical" evidence="10">
    <location>
        <begin position="1513"/>
        <end position="1532"/>
    </location>
</feature>
<dbReference type="FunFam" id="3.40.50.300:FF:002832">
    <property type="entry name" value="ABC Transporter family"/>
    <property type="match status" value="1"/>
</dbReference>
<comment type="caution">
    <text evidence="12">The sequence shown here is derived from an EMBL/GenBank/DDBJ whole genome shotgun (WGS) entry which is preliminary data.</text>
</comment>
<keyword evidence="13" id="KW-1185">Reference proteome</keyword>
<evidence type="ECO:0000256" key="4">
    <source>
        <dbReference type="ARBA" id="ARBA00022692"/>
    </source>
</evidence>
<dbReference type="SMART" id="SM00382">
    <property type="entry name" value="AAA"/>
    <property type="match status" value="2"/>
</dbReference>
<dbReference type="PROSITE" id="PS00211">
    <property type="entry name" value="ABC_TRANSPORTER_1"/>
    <property type="match status" value="2"/>
</dbReference>
<evidence type="ECO:0000256" key="1">
    <source>
        <dbReference type="ARBA" id="ARBA00004141"/>
    </source>
</evidence>
<reference evidence="12 13" key="1">
    <citation type="journal article" date="2017" name="Curr. Biol.">
        <title>Genome architecture and evolution of a unichromosomal asexual nematode.</title>
        <authorList>
            <person name="Fradin H."/>
            <person name="Zegar C."/>
            <person name="Gutwein M."/>
            <person name="Lucas J."/>
            <person name="Kovtun M."/>
            <person name="Corcoran D."/>
            <person name="Baugh L.R."/>
            <person name="Kiontke K."/>
            <person name="Gunsalus K."/>
            <person name="Fitch D.H."/>
            <person name="Piano F."/>
        </authorList>
    </citation>
    <scope>NUCLEOTIDE SEQUENCE [LARGE SCALE GENOMIC DNA]</scope>
    <source>
        <strain evidence="12">PF1309</strain>
    </source>
</reference>
<keyword evidence="4 10" id="KW-0812">Transmembrane</keyword>
<dbReference type="PANTHER" id="PTHR19229:SF260">
    <property type="entry name" value="ABC TRANSPORTER DOMAIN-CONTAINING PROTEIN"/>
    <property type="match status" value="1"/>
</dbReference>
<feature type="region of interest" description="Disordered" evidence="9">
    <location>
        <begin position="1"/>
        <end position="51"/>
    </location>
</feature>
<evidence type="ECO:0000256" key="9">
    <source>
        <dbReference type="SAM" id="MobiDB-lite"/>
    </source>
</evidence>
<dbReference type="PANTHER" id="PTHR19229">
    <property type="entry name" value="ATP-BINDING CASSETTE TRANSPORTER SUBFAMILY A ABCA"/>
    <property type="match status" value="1"/>
</dbReference>
<dbReference type="EMBL" id="LIAE01006963">
    <property type="protein sequence ID" value="PAV83436.1"/>
    <property type="molecule type" value="Genomic_DNA"/>
</dbReference>
<evidence type="ECO:0000313" key="12">
    <source>
        <dbReference type="EMBL" id="PAV83436.1"/>
    </source>
</evidence>
<evidence type="ECO:0000256" key="3">
    <source>
        <dbReference type="ARBA" id="ARBA00022448"/>
    </source>
</evidence>
<evidence type="ECO:0000256" key="6">
    <source>
        <dbReference type="ARBA" id="ARBA00022840"/>
    </source>
</evidence>
<name>A0A2A2LB17_9BILA</name>
<dbReference type="InterPro" id="IPR017871">
    <property type="entry name" value="ABC_transporter-like_CS"/>
</dbReference>
<feature type="compositionally biased region" description="Polar residues" evidence="9">
    <location>
        <begin position="30"/>
        <end position="40"/>
    </location>
</feature>
<dbReference type="STRING" id="2018661.A0A2A2LB17"/>
<dbReference type="InterPro" id="IPR027417">
    <property type="entry name" value="P-loop_NTPase"/>
</dbReference>
<feature type="transmembrane region" description="Helical" evidence="10">
    <location>
        <begin position="702"/>
        <end position="722"/>
    </location>
</feature>
<dbReference type="PROSITE" id="PS50893">
    <property type="entry name" value="ABC_TRANSPORTER_2"/>
    <property type="match status" value="2"/>
</dbReference>
<dbReference type="CDD" id="cd03263">
    <property type="entry name" value="ABC_subfamily_A"/>
    <property type="match status" value="2"/>
</dbReference>
<feature type="domain" description="ABC transporter" evidence="11">
    <location>
        <begin position="922"/>
        <end position="1152"/>
    </location>
</feature>
<keyword evidence="6" id="KW-0067">ATP-binding</keyword>
<feature type="transmembrane region" description="Helical" evidence="10">
    <location>
        <begin position="1618"/>
        <end position="1644"/>
    </location>
</feature>
<feature type="domain" description="ABC transporter" evidence="11">
    <location>
        <begin position="1808"/>
        <end position="2039"/>
    </location>
</feature>
<evidence type="ECO:0000256" key="8">
    <source>
        <dbReference type="ARBA" id="ARBA00023136"/>
    </source>
</evidence>
<dbReference type="InterPro" id="IPR026082">
    <property type="entry name" value="ABCA"/>
</dbReference>
<dbReference type="InterPro" id="IPR013525">
    <property type="entry name" value="ABC2_TM"/>
</dbReference>
<dbReference type="OrthoDB" id="10255969at2759"/>
<organism evidence="12 13">
    <name type="scientific">Diploscapter pachys</name>
    <dbReference type="NCBI Taxonomy" id="2018661"/>
    <lineage>
        <taxon>Eukaryota</taxon>
        <taxon>Metazoa</taxon>
        <taxon>Ecdysozoa</taxon>
        <taxon>Nematoda</taxon>
        <taxon>Chromadorea</taxon>
        <taxon>Rhabditida</taxon>
        <taxon>Rhabditina</taxon>
        <taxon>Rhabditomorpha</taxon>
        <taxon>Rhabditoidea</taxon>
        <taxon>Rhabditidae</taxon>
        <taxon>Diploscapter</taxon>
    </lineage>
</organism>
<dbReference type="GO" id="GO:0005319">
    <property type="term" value="F:lipid transporter activity"/>
    <property type="evidence" value="ECO:0007669"/>
    <property type="project" value="TreeGrafter"/>
</dbReference>
<evidence type="ECO:0000256" key="7">
    <source>
        <dbReference type="ARBA" id="ARBA00022989"/>
    </source>
</evidence>
<feature type="transmembrane region" description="Helical" evidence="10">
    <location>
        <begin position="1553"/>
        <end position="1579"/>
    </location>
</feature>
<evidence type="ECO:0000256" key="5">
    <source>
        <dbReference type="ARBA" id="ARBA00022741"/>
    </source>
</evidence>
<evidence type="ECO:0000313" key="13">
    <source>
        <dbReference type="Proteomes" id="UP000218231"/>
    </source>
</evidence>
<keyword evidence="8 10" id="KW-0472">Membrane</keyword>